<evidence type="ECO:0000256" key="4">
    <source>
        <dbReference type="ARBA" id="ARBA00022989"/>
    </source>
</evidence>
<dbReference type="InterPro" id="IPR003838">
    <property type="entry name" value="ABC3_permease_C"/>
</dbReference>
<dbReference type="PANTHER" id="PTHR30572">
    <property type="entry name" value="MEMBRANE COMPONENT OF TRANSPORTER-RELATED"/>
    <property type="match status" value="1"/>
</dbReference>
<dbReference type="InterPro" id="IPR050250">
    <property type="entry name" value="Macrolide_Exporter_MacB"/>
</dbReference>
<comment type="similarity">
    <text evidence="6">Belongs to the ABC-4 integral membrane protein family.</text>
</comment>
<evidence type="ECO:0000256" key="6">
    <source>
        <dbReference type="ARBA" id="ARBA00038076"/>
    </source>
</evidence>
<feature type="transmembrane region" description="Helical" evidence="7">
    <location>
        <begin position="20"/>
        <end position="38"/>
    </location>
</feature>
<organism evidence="10 11">
    <name type="scientific">Thermus thermophilus</name>
    <dbReference type="NCBI Taxonomy" id="274"/>
    <lineage>
        <taxon>Bacteria</taxon>
        <taxon>Thermotogati</taxon>
        <taxon>Deinococcota</taxon>
        <taxon>Deinococci</taxon>
        <taxon>Thermales</taxon>
        <taxon>Thermaceae</taxon>
        <taxon>Thermus</taxon>
    </lineage>
</organism>
<gene>
    <name evidence="10" type="primary">macB_2</name>
    <name evidence="10" type="ORF">TTHN1_02050</name>
</gene>
<keyword evidence="3 7" id="KW-0812">Transmembrane</keyword>
<dbReference type="Pfam" id="PF02687">
    <property type="entry name" value="FtsX"/>
    <property type="match status" value="1"/>
</dbReference>
<keyword evidence="2" id="KW-1003">Cell membrane</keyword>
<keyword evidence="4 7" id="KW-1133">Transmembrane helix</keyword>
<evidence type="ECO:0000256" key="3">
    <source>
        <dbReference type="ARBA" id="ARBA00022692"/>
    </source>
</evidence>
<dbReference type="Pfam" id="PF12704">
    <property type="entry name" value="MacB_PCD"/>
    <property type="match status" value="1"/>
</dbReference>
<protein>
    <submittedName>
        <fullName evidence="10">Macrolide export ATP-binding/permease protein MacB</fullName>
    </submittedName>
</protein>
<evidence type="ECO:0000256" key="7">
    <source>
        <dbReference type="SAM" id="Phobius"/>
    </source>
</evidence>
<evidence type="ECO:0000313" key="10">
    <source>
        <dbReference type="EMBL" id="VCU54241.1"/>
    </source>
</evidence>
<dbReference type="InterPro" id="IPR025857">
    <property type="entry name" value="MacB_PCD"/>
</dbReference>
<proteinExistence type="inferred from homology"/>
<dbReference type="Proteomes" id="UP000279841">
    <property type="component" value="Chromosome"/>
</dbReference>
<dbReference type="GO" id="GO:0022857">
    <property type="term" value="F:transmembrane transporter activity"/>
    <property type="evidence" value="ECO:0007669"/>
    <property type="project" value="TreeGrafter"/>
</dbReference>
<feature type="transmembrane region" description="Helical" evidence="7">
    <location>
        <begin position="345"/>
        <end position="366"/>
    </location>
</feature>
<dbReference type="GO" id="GO:0005886">
    <property type="term" value="C:plasma membrane"/>
    <property type="evidence" value="ECO:0007669"/>
    <property type="project" value="UniProtKB-SubCell"/>
</dbReference>
<comment type="subcellular location">
    <subcellularLocation>
        <location evidence="1">Cell membrane</location>
        <topology evidence="1">Multi-pass membrane protein</topology>
    </subcellularLocation>
</comment>
<feature type="domain" description="MacB-like periplasmic core" evidence="9">
    <location>
        <begin position="18"/>
        <end position="225"/>
    </location>
</feature>
<dbReference type="RefSeq" id="WP_124105315.1">
    <property type="nucleotide sequence ID" value="NZ_LR027517.1"/>
</dbReference>
<feature type="domain" description="ABC3 transporter permease C-terminal" evidence="8">
    <location>
        <begin position="256"/>
        <end position="372"/>
    </location>
</feature>
<dbReference type="GO" id="GO:0005524">
    <property type="term" value="F:ATP binding"/>
    <property type="evidence" value="ECO:0007669"/>
    <property type="project" value="UniProtKB-KW"/>
</dbReference>
<evidence type="ECO:0000259" key="8">
    <source>
        <dbReference type="Pfam" id="PF02687"/>
    </source>
</evidence>
<accession>A0A3P4ASZ6</accession>
<keyword evidence="10" id="KW-0547">Nucleotide-binding</keyword>
<evidence type="ECO:0000256" key="5">
    <source>
        <dbReference type="ARBA" id="ARBA00023136"/>
    </source>
</evidence>
<evidence type="ECO:0000313" key="11">
    <source>
        <dbReference type="Proteomes" id="UP000279841"/>
    </source>
</evidence>
<keyword evidence="10" id="KW-0067">ATP-binding</keyword>
<sequence>MELFLLVLRNLLARPVRSLLTLLGVLVATASMVLFLSFGEGLRRALFQELSRVGPAIQVVPEGAEGFVFGALPEIPPETLKALEEAGRALGVRAVVPTLFLTRGGFDPSTSFLFQGLPEGTPPDLLYPGLEAREGRLIPSEKGAVLGAKVAERSGLALGSVLRLTPRLELRVEGVLEATGGLADNLIFVPLRAIQEALGTENVTAVLVALSPGQKAEAVARALEEAVPGVKAQTTSEVMRFAERALRISDLVRFGISLVALVVGGLLVANTVTMSVYERVREFGVMRALGARRGFIFRLVLMEALLIALLGGALGLGLGALGAFAINLYTLDQVGLALSAVTPRLALFALGVALGLGLLAGLLPAYHASRIPVVEALGRV</sequence>
<evidence type="ECO:0000256" key="1">
    <source>
        <dbReference type="ARBA" id="ARBA00004651"/>
    </source>
</evidence>
<reference evidence="10 11" key="1">
    <citation type="submission" date="2018-10" db="EMBL/GenBank/DDBJ databases">
        <authorList>
            <person name="Peiro R."/>
            <person name="Begona"/>
            <person name="Cbmso G."/>
            <person name="Lopez M."/>
            <person name="Gonzalez S."/>
            <person name="Sacristan E."/>
            <person name="Castillo E."/>
        </authorList>
    </citation>
    <scope>NUCLEOTIDE SEQUENCE [LARGE SCALE GENOMIC DNA]</scope>
    <source>
        <strain evidence="10">TTHNAR1</strain>
    </source>
</reference>
<evidence type="ECO:0000256" key="2">
    <source>
        <dbReference type="ARBA" id="ARBA00022475"/>
    </source>
</evidence>
<keyword evidence="5 7" id="KW-0472">Membrane</keyword>
<feature type="transmembrane region" description="Helical" evidence="7">
    <location>
        <begin position="254"/>
        <end position="276"/>
    </location>
</feature>
<feature type="transmembrane region" description="Helical" evidence="7">
    <location>
        <begin position="296"/>
        <end position="324"/>
    </location>
</feature>
<dbReference type="EMBL" id="LR027517">
    <property type="protein sequence ID" value="VCU54241.1"/>
    <property type="molecule type" value="Genomic_DNA"/>
</dbReference>
<name>A0A3P4ASZ6_THETH</name>
<evidence type="ECO:0000259" key="9">
    <source>
        <dbReference type="Pfam" id="PF12704"/>
    </source>
</evidence>
<dbReference type="AlphaFoldDB" id="A0A3P4ASZ6"/>
<dbReference type="PANTHER" id="PTHR30572:SF4">
    <property type="entry name" value="ABC TRANSPORTER PERMEASE YTRF"/>
    <property type="match status" value="1"/>
</dbReference>